<name>R0JZ88_ANAPL</name>
<evidence type="ECO:0000313" key="1">
    <source>
        <dbReference type="EMBL" id="EOB02662.1"/>
    </source>
</evidence>
<keyword evidence="2" id="KW-1185">Reference proteome</keyword>
<dbReference type="Proteomes" id="UP000296049">
    <property type="component" value="Unassembled WGS sequence"/>
</dbReference>
<evidence type="ECO:0000313" key="2">
    <source>
        <dbReference type="Proteomes" id="UP000296049"/>
    </source>
</evidence>
<protein>
    <submittedName>
        <fullName evidence="1">Uncharacterized protein</fullName>
    </submittedName>
</protein>
<dbReference type="EMBL" id="KB742935">
    <property type="protein sequence ID" value="EOB02662.1"/>
    <property type="molecule type" value="Genomic_DNA"/>
</dbReference>
<organism evidence="1 2">
    <name type="scientific">Anas platyrhynchos</name>
    <name type="common">Mallard</name>
    <name type="synonym">Anas boschas</name>
    <dbReference type="NCBI Taxonomy" id="8839"/>
    <lineage>
        <taxon>Eukaryota</taxon>
        <taxon>Metazoa</taxon>
        <taxon>Chordata</taxon>
        <taxon>Craniata</taxon>
        <taxon>Vertebrata</taxon>
        <taxon>Euteleostomi</taxon>
        <taxon>Archelosauria</taxon>
        <taxon>Archosauria</taxon>
        <taxon>Dinosauria</taxon>
        <taxon>Saurischia</taxon>
        <taxon>Theropoda</taxon>
        <taxon>Coelurosauria</taxon>
        <taxon>Aves</taxon>
        <taxon>Neognathae</taxon>
        <taxon>Galloanserae</taxon>
        <taxon>Anseriformes</taxon>
        <taxon>Anatidae</taxon>
        <taxon>Anatinae</taxon>
        <taxon>Anas</taxon>
    </lineage>
</organism>
<reference evidence="2" key="1">
    <citation type="journal article" date="2013" name="Nat. Genet.">
        <title>The duck genome and transcriptome provide insight into an avian influenza virus reservoir species.</title>
        <authorList>
            <person name="Huang Y."/>
            <person name="Li Y."/>
            <person name="Burt D.W."/>
            <person name="Chen H."/>
            <person name="Zhang Y."/>
            <person name="Qian W."/>
            <person name="Kim H."/>
            <person name="Gan S."/>
            <person name="Zhao Y."/>
            <person name="Li J."/>
            <person name="Yi K."/>
            <person name="Feng H."/>
            <person name="Zhu P."/>
            <person name="Li B."/>
            <person name="Liu Q."/>
            <person name="Fairley S."/>
            <person name="Magor K.E."/>
            <person name="Du Z."/>
            <person name="Hu X."/>
            <person name="Goodman L."/>
            <person name="Tafer H."/>
            <person name="Vignal A."/>
            <person name="Lee T."/>
            <person name="Kim K.W."/>
            <person name="Sheng Z."/>
            <person name="An Y."/>
            <person name="Searle S."/>
            <person name="Herrero J."/>
            <person name="Groenen M.A."/>
            <person name="Crooijmans R.P."/>
            <person name="Faraut T."/>
            <person name="Cai Q."/>
            <person name="Webster R.G."/>
            <person name="Aldridge J.R."/>
            <person name="Warren W.C."/>
            <person name="Bartschat S."/>
            <person name="Kehr S."/>
            <person name="Marz M."/>
            <person name="Stadler P.F."/>
            <person name="Smith J."/>
            <person name="Kraus R.H."/>
            <person name="Zhao Y."/>
            <person name="Ren L."/>
            <person name="Fei J."/>
            <person name="Morisson M."/>
            <person name="Kaiser P."/>
            <person name="Griffin D.K."/>
            <person name="Rao M."/>
            <person name="Pitel F."/>
            <person name="Wang J."/>
            <person name="Li N."/>
        </authorList>
    </citation>
    <scope>NUCLEOTIDE SEQUENCE [LARGE SCALE GENOMIC DNA]</scope>
</reference>
<proteinExistence type="predicted"/>
<dbReference type="AlphaFoldDB" id="R0JZ88"/>
<accession>R0JZ88</accession>
<gene>
    <name evidence="1" type="ORF">Anapl_15325</name>
</gene>
<sequence>MWMPLADSRHKVGQLFARCVGMYACYHGFVCSPLHTATALLGVGSLTTTPVKRYKNDKGKCWMMKQEHMLSTSQAQMLAVTLPFRQVALGSPAVMDMLELVFAVPPGQRTHCGYPYRLLSTEAVLGKGPERGCVLLTAKRTCVSLILCRPAIVSACPEQSRQHSHVCKHQQTKYTKSMHGYFCGISHDLAGPSAKIKHTLVYIWDCVEKQFHQTAIGLVTSPSHFSLESSACFGGYKGYLQCSDILRVPGCCSLGGKTNPAVLLIVSSKLSLPKAAGLPRWHFRQGYPGRGSLLPPLRVGDD</sequence>